<dbReference type="InterPro" id="IPR000796">
    <property type="entry name" value="Asp_trans"/>
</dbReference>
<dbReference type="FunFam" id="3.90.1150.10:FF:000001">
    <property type="entry name" value="Aspartate aminotransferase"/>
    <property type="match status" value="1"/>
</dbReference>
<reference evidence="9 10" key="1">
    <citation type="submission" date="2019-02" db="EMBL/GenBank/DDBJ databases">
        <title>Deep-cultivation of Planctomycetes and their phenomic and genomic characterization uncovers novel biology.</title>
        <authorList>
            <person name="Wiegand S."/>
            <person name="Jogler M."/>
            <person name="Boedeker C."/>
            <person name="Pinto D."/>
            <person name="Vollmers J."/>
            <person name="Rivas-Marin E."/>
            <person name="Kohn T."/>
            <person name="Peeters S.H."/>
            <person name="Heuer A."/>
            <person name="Rast P."/>
            <person name="Oberbeckmann S."/>
            <person name="Bunk B."/>
            <person name="Jeske O."/>
            <person name="Meyerdierks A."/>
            <person name="Storesund J.E."/>
            <person name="Kallscheuer N."/>
            <person name="Luecker S."/>
            <person name="Lage O.M."/>
            <person name="Pohl T."/>
            <person name="Merkel B.J."/>
            <person name="Hornburger P."/>
            <person name="Mueller R.-W."/>
            <person name="Bruemmer F."/>
            <person name="Labrenz M."/>
            <person name="Spormann A.M."/>
            <person name="Op den Camp H."/>
            <person name="Overmann J."/>
            <person name="Amann R."/>
            <person name="Jetten M.S.M."/>
            <person name="Mascher T."/>
            <person name="Medema M.H."/>
            <person name="Devos D.P."/>
            <person name="Kaster A.-K."/>
            <person name="Ovreas L."/>
            <person name="Rohde M."/>
            <person name="Galperin M.Y."/>
            <person name="Jogler C."/>
        </authorList>
    </citation>
    <scope>NUCLEOTIDE SEQUENCE [LARGE SCALE GENOMIC DNA]</scope>
    <source>
        <strain evidence="9 10">Pla175</strain>
    </source>
</reference>
<evidence type="ECO:0000256" key="5">
    <source>
        <dbReference type="ARBA" id="ARBA00022679"/>
    </source>
</evidence>
<evidence type="ECO:0000256" key="4">
    <source>
        <dbReference type="ARBA" id="ARBA00022576"/>
    </source>
</evidence>
<evidence type="ECO:0000256" key="3">
    <source>
        <dbReference type="ARBA" id="ARBA00011738"/>
    </source>
</evidence>
<dbReference type="GO" id="GO:0004069">
    <property type="term" value="F:L-aspartate:2-oxoglutarate aminotransferase activity"/>
    <property type="evidence" value="ECO:0007669"/>
    <property type="project" value="TreeGrafter"/>
</dbReference>
<dbReference type="NCBIfam" id="NF006719">
    <property type="entry name" value="PRK09257.1"/>
    <property type="match status" value="1"/>
</dbReference>
<dbReference type="InterPro" id="IPR015424">
    <property type="entry name" value="PyrdxlP-dep_Trfase"/>
</dbReference>
<dbReference type="GO" id="GO:0030170">
    <property type="term" value="F:pyridoxal phosphate binding"/>
    <property type="evidence" value="ECO:0007669"/>
    <property type="project" value="InterPro"/>
</dbReference>
<dbReference type="SUPFAM" id="SSF53383">
    <property type="entry name" value="PLP-dependent transferases"/>
    <property type="match status" value="1"/>
</dbReference>
<dbReference type="CDD" id="cd00609">
    <property type="entry name" value="AAT_like"/>
    <property type="match status" value="1"/>
</dbReference>
<dbReference type="RefSeq" id="WP_145280598.1">
    <property type="nucleotide sequence ID" value="NZ_CP036291.1"/>
</dbReference>
<organism evidence="9 10">
    <name type="scientific">Pirellulimonas nuda</name>
    <dbReference type="NCBI Taxonomy" id="2528009"/>
    <lineage>
        <taxon>Bacteria</taxon>
        <taxon>Pseudomonadati</taxon>
        <taxon>Planctomycetota</taxon>
        <taxon>Planctomycetia</taxon>
        <taxon>Pirellulales</taxon>
        <taxon>Lacipirellulaceae</taxon>
        <taxon>Pirellulimonas</taxon>
    </lineage>
</organism>
<keyword evidence="10" id="KW-1185">Reference proteome</keyword>
<sequence>MFQSVVSAPPDPILGLTDAFKADPRADKINLGVGVYQDEAGRTPVLPAVVEASRRVVERSDTKNYLPIPGDPAYGLAVQQLAWGEGHEVVESGRAATSHTPGGTGALRVVGDFLHQNLPSTTLWLTTPTWANHPAIFAAAGVPTKTFPYFDPQANALDLPAMLAAIKKMPAGDAILLHGCCHNPTGIDPTADQWKQIADAVYAAGVLPVLDFAYQGFGDGLSEDAAGLREFTRPSAELVACSSYSKNFGLYRERVGAATFVAGDAGRCAVVQSQVKRAIRANYSNPPAFGAALVTTILGDPKLRKQWEGELAEMRGRINGMRKLLVDKLAEHRAPGDFGFIAHQRGMFSFSGLTEPQVAKLKSEHAIYMVGSGRMNVAGVTPANVDRLCAAVAQVLGA</sequence>
<dbReference type="GO" id="GO:0004838">
    <property type="term" value="F:L-tyrosine-2-oxoglutarate transaminase activity"/>
    <property type="evidence" value="ECO:0007669"/>
    <property type="project" value="TreeGrafter"/>
</dbReference>
<dbReference type="Pfam" id="PF00155">
    <property type="entry name" value="Aminotran_1_2"/>
    <property type="match status" value="1"/>
</dbReference>
<dbReference type="InterPro" id="IPR004838">
    <property type="entry name" value="NHTrfase_class1_PyrdxlP-BS"/>
</dbReference>
<dbReference type="KEGG" id="pnd:Pla175_02780"/>
<evidence type="ECO:0000256" key="1">
    <source>
        <dbReference type="ARBA" id="ARBA00001933"/>
    </source>
</evidence>
<evidence type="ECO:0000256" key="7">
    <source>
        <dbReference type="RuleBase" id="RU000481"/>
    </source>
</evidence>
<feature type="domain" description="Aminotransferase class I/classII large" evidence="8">
    <location>
        <begin position="27"/>
        <end position="392"/>
    </location>
</feature>
<dbReference type="PROSITE" id="PS00105">
    <property type="entry name" value="AA_TRANSFER_CLASS_1"/>
    <property type="match status" value="1"/>
</dbReference>
<proteinExistence type="inferred from homology"/>
<dbReference type="Gene3D" id="3.40.640.10">
    <property type="entry name" value="Type I PLP-dependent aspartate aminotransferase-like (Major domain)"/>
    <property type="match status" value="1"/>
</dbReference>
<evidence type="ECO:0000256" key="6">
    <source>
        <dbReference type="ARBA" id="ARBA00022898"/>
    </source>
</evidence>
<keyword evidence="5 7" id="KW-0808">Transferase</keyword>
<keyword evidence="4 7" id="KW-0032">Aminotransferase</keyword>
<dbReference type="InterPro" id="IPR015421">
    <property type="entry name" value="PyrdxlP-dep_Trfase_major"/>
</dbReference>
<evidence type="ECO:0000256" key="2">
    <source>
        <dbReference type="ARBA" id="ARBA00007441"/>
    </source>
</evidence>
<comment type="similarity">
    <text evidence="2 7">Belongs to the class-I pyridoxal-phosphate-dependent aminotransferase family.</text>
</comment>
<dbReference type="EC" id="2.6.1.-" evidence="7"/>
<dbReference type="FunFam" id="3.40.640.10:FF:000066">
    <property type="entry name" value="Aspartate aminotransferase"/>
    <property type="match status" value="1"/>
</dbReference>
<comment type="subunit">
    <text evidence="3">Homodimer.</text>
</comment>
<evidence type="ECO:0000313" key="10">
    <source>
        <dbReference type="Proteomes" id="UP000317429"/>
    </source>
</evidence>
<accession>A0A518D627</accession>
<comment type="cofactor">
    <cofactor evidence="1 7">
        <name>pyridoxal 5'-phosphate</name>
        <dbReference type="ChEBI" id="CHEBI:597326"/>
    </cofactor>
</comment>
<dbReference type="AlphaFoldDB" id="A0A518D627"/>
<keyword evidence="6" id="KW-0663">Pyridoxal phosphate</keyword>
<dbReference type="InterPro" id="IPR015422">
    <property type="entry name" value="PyrdxlP-dep_Trfase_small"/>
</dbReference>
<name>A0A518D627_9BACT</name>
<dbReference type="GO" id="GO:0033585">
    <property type="term" value="P:L-phenylalanine biosynthetic process from chorismate via phenylpyruvate"/>
    <property type="evidence" value="ECO:0007669"/>
    <property type="project" value="TreeGrafter"/>
</dbReference>
<dbReference type="Proteomes" id="UP000317429">
    <property type="component" value="Chromosome"/>
</dbReference>
<dbReference type="GO" id="GO:0042802">
    <property type="term" value="F:identical protein binding"/>
    <property type="evidence" value="ECO:0007669"/>
    <property type="project" value="TreeGrafter"/>
</dbReference>
<gene>
    <name evidence="9" type="primary">aspC</name>
    <name evidence="9" type="ORF">Pla175_02780</name>
</gene>
<dbReference type="Gene3D" id="3.90.1150.10">
    <property type="entry name" value="Aspartate Aminotransferase, domain 1"/>
    <property type="match status" value="1"/>
</dbReference>
<protein>
    <recommendedName>
        <fullName evidence="7">Aminotransferase</fullName>
        <ecNumber evidence="7">2.6.1.-</ecNumber>
    </recommendedName>
</protein>
<dbReference type="PANTHER" id="PTHR11879:SF22">
    <property type="entry name" value="ASPARTATE AMINOTRANSFERASE, MITOCHONDRIAL"/>
    <property type="match status" value="1"/>
</dbReference>
<dbReference type="OrthoDB" id="9766445at2"/>
<dbReference type="InterPro" id="IPR004839">
    <property type="entry name" value="Aminotransferase_I/II_large"/>
</dbReference>
<dbReference type="GO" id="GO:0005829">
    <property type="term" value="C:cytosol"/>
    <property type="evidence" value="ECO:0007669"/>
    <property type="project" value="TreeGrafter"/>
</dbReference>
<evidence type="ECO:0000259" key="8">
    <source>
        <dbReference type="Pfam" id="PF00155"/>
    </source>
</evidence>
<dbReference type="PRINTS" id="PR00799">
    <property type="entry name" value="TRANSAMINASE"/>
</dbReference>
<evidence type="ECO:0000313" key="9">
    <source>
        <dbReference type="EMBL" id="QDU86924.1"/>
    </source>
</evidence>
<dbReference type="EMBL" id="CP036291">
    <property type="protein sequence ID" value="QDU86924.1"/>
    <property type="molecule type" value="Genomic_DNA"/>
</dbReference>
<dbReference type="PANTHER" id="PTHR11879">
    <property type="entry name" value="ASPARTATE AMINOTRANSFERASE"/>
    <property type="match status" value="1"/>
</dbReference>